<dbReference type="Pfam" id="PF05534">
    <property type="entry name" value="HicB"/>
    <property type="match status" value="1"/>
</dbReference>
<dbReference type="InterPro" id="IPR010985">
    <property type="entry name" value="Ribbon_hlx_hlx"/>
</dbReference>
<sequence length="144" mass="16673">MEDEDRYTRITLRIPKLLHSQLQGEADKTSKSLNAEIVARLSASFDSKNQSAGDLAKAVTRLDLLQRRESVVRQLEAGTSRLEMHRLRRDINRANMSKEDFSRWLKEEREMQDWIAHMEFSRQLLDREIAVVDGAPLPPVDATR</sequence>
<organism evidence="1 2">
    <name type="scientific">Variovorax soli</name>
    <dbReference type="NCBI Taxonomy" id="376815"/>
    <lineage>
        <taxon>Bacteria</taxon>
        <taxon>Pseudomonadati</taxon>
        <taxon>Pseudomonadota</taxon>
        <taxon>Betaproteobacteria</taxon>
        <taxon>Burkholderiales</taxon>
        <taxon>Comamonadaceae</taxon>
        <taxon>Variovorax</taxon>
    </lineage>
</organism>
<evidence type="ECO:0000313" key="2">
    <source>
        <dbReference type="Proteomes" id="UP001184230"/>
    </source>
</evidence>
<accession>A0ABU1NK37</accession>
<dbReference type="InterPro" id="IPR008651">
    <property type="entry name" value="Uncharacterised_HicB"/>
</dbReference>
<evidence type="ECO:0000313" key="1">
    <source>
        <dbReference type="EMBL" id="MDR6538840.1"/>
    </source>
</evidence>
<dbReference type="InterPro" id="IPR013321">
    <property type="entry name" value="Arc_rbn_hlx_hlx"/>
</dbReference>
<comment type="caution">
    <text evidence="1">The sequence shown here is derived from an EMBL/GenBank/DDBJ whole genome shotgun (WGS) entry which is preliminary data.</text>
</comment>
<name>A0ABU1NK37_9BURK</name>
<keyword evidence="2" id="KW-1185">Reference proteome</keyword>
<reference evidence="1 2" key="1">
    <citation type="submission" date="2023-07" db="EMBL/GenBank/DDBJ databases">
        <title>Sorghum-associated microbial communities from plants grown in Nebraska, USA.</title>
        <authorList>
            <person name="Schachtman D."/>
        </authorList>
    </citation>
    <scope>NUCLEOTIDE SEQUENCE [LARGE SCALE GENOMIC DNA]</scope>
    <source>
        <strain evidence="1 2">DS1781</strain>
    </source>
</reference>
<dbReference type="Proteomes" id="UP001184230">
    <property type="component" value="Unassembled WGS sequence"/>
</dbReference>
<evidence type="ECO:0008006" key="3">
    <source>
        <dbReference type="Google" id="ProtNLM"/>
    </source>
</evidence>
<proteinExistence type="predicted"/>
<dbReference type="EMBL" id="JAVDRF010000012">
    <property type="protein sequence ID" value="MDR6538840.1"/>
    <property type="molecule type" value="Genomic_DNA"/>
</dbReference>
<gene>
    <name evidence="1" type="ORF">J2739_004633</name>
</gene>
<dbReference type="SUPFAM" id="SSF47598">
    <property type="entry name" value="Ribbon-helix-helix"/>
    <property type="match status" value="1"/>
</dbReference>
<dbReference type="RefSeq" id="WP_309906007.1">
    <property type="nucleotide sequence ID" value="NZ_JAVDRF010000012.1"/>
</dbReference>
<protein>
    <recommendedName>
        <fullName evidence="3">Arc-like DNA binding domain-containing protein</fullName>
    </recommendedName>
</protein>
<dbReference type="Gene3D" id="1.10.1220.10">
    <property type="entry name" value="Met repressor-like"/>
    <property type="match status" value="1"/>
</dbReference>